<feature type="transmembrane region" description="Helical" evidence="1">
    <location>
        <begin position="67"/>
        <end position="88"/>
    </location>
</feature>
<feature type="transmembrane region" description="Helical" evidence="1">
    <location>
        <begin position="206"/>
        <end position="231"/>
    </location>
</feature>
<feature type="transmembrane region" description="Helical" evidence="1">
    <location>
        <begin position="108"/>
        <end position="129"/>
    </location>
</feature>
<feature type="transmembrane region" description="Helical" evidence="1">
    <location>
        <begin position="135"/>
        <end position="154"/>
    </location>
</feature>
<evidence type="ECO:0000313" key="4">
    <source>
        <dbReference type="Proteomes" id="UP001220964"/>
    </source>
</evidence>
<gene>
    <name evidence="3" type="ORF">P1J78_07880</name>
</gene>
<reference evidence="3" key="1">
    <citation type="submission" date="2023-03" db="EMBL/GenBank/DDBJ databases">
        <title>Multiphase analysis and comparison of six strains from genera Psychromarinibacter, Lutimaribacter, and Maritimibacter, including a novel species: Psychromarinibacter sediminicola sp. nov.</title>
        <authorList>
            <person name="Wang Y.-H."/>
            <person name="Ye M.-Q."/>
            <person name="Du Z.-J."/>
        </authorList>
    </citation>
    <scope>NUCLEOTIDE SEQUENCE</scope>
    <source>
        <strain evidence="3">C21-152</strain>
    </source>
</reference>
<keyword evidence="4" id="KW-1185">Reference proteome</keyword>
<keyword evidence="3" id="KW-0482">Metalloprotease</keyword>
<evidence type="ECO:0000259" key="2">
    <source>
        <dbReference type="Pfam" id="PF02517"/>
    </source>
</evidence>
<evidence type="ECO:0000313" key="3">
    <source>
        <dbReference type="EMBL" id="MDF0600644.1"/>
    </source>
</evidence>
<keyword evidence="1" id="KW-0472">Membrane</keyword>
<feature type="domain" description="CAAX prenyl protease 2/Lysostaphin resistance protein A-like" evidence="2">
    <location>
        <begin position="143"/>
        <end position="238"/>
    </location>
</feature>
<comment type="caution">
    <text evidence="3">The sequence shown here is derived from an EMBL/GenBank/DDBJ whole genome shotgun (WGS) entry which is preliminary data.</text>
</comment>
<feature type="transmembrane region" description="Helical" evidence="1">
    <location>
        <begin position="175"/>
        <end position="194"/>
    </location>
</feature>
<proteinExistence type="predicted"/>
<dbReference type="Proteomes" id="UP001220964">
    <property type="component" value="Unassembled WGS sequence"/>
</dbReference>
<dbReference type="GO" id="GO:0080120">
    <property type="term" value="P:CAAX-box protein maturation"/>
    <property type="evidence" value="ECO:0007669"/>
    <property type="project" value="UniProtKB-ARBA"/>
</dbReference>
<dbReference type="GO" id="GO:0004175">
    <property type="term" value="F:endopeptidase activity"/>
    <property type="evidence" value="ECO:0007669"/>
    <property type="project" value="UniProtKB-ARBA"/>
</dbReference>
<sequence length="289" mass="30531">MTPRYPDPLESFVHPARAAPEPWRLALGCLLCTVIYVIGLNLYLVLVTGLPGAPSILAVTRAQTPGAALWLLGSFAAMALGPWVAAPLLHARPPVTLFGHTGREVRDFATAAAAVGGVQVLSVLVWSLFNDAVPGVGFGLWLTFLPLSVAVLALQAGAEEILFRGYLLQQLAARFRSPLVWAVLPSLLFGLLHYDPAMGDSAWQIVLATLIFGLIAADLTAATGSLAAAWGMHFANNATALLLLATEGTVPGLALYRTPYVASEAGGLIVWDVVVLLIGWGLARRALLR</sequence>
<keyword evidence="1" id="KW-1133">Transmembrane helix</keyword>
<protein>
    <submittedName>
        <fullName evidence="3">CPBP family intramembrane metalloprotease</fullName>
    </submittedName>
</protein>
<dbReference type="GO" id="GO:0008237">
    <property type="term" value="F:metallopeptidase activity"/>
    <property type="evidence" value="ECO:0007669"/>
    <property type="project" value="UniProtKB-KW"/>
</dbReference>
<dbReference type="RefSeq" id="WP_275566788.1">
    <property type="nucleotide sequence ID" value="NZ_JARGYC010000016.1"/>
</dbReference>
<feature type="transmembrane region" description="Helical" evidence="1">
    <location>
        <begin position="268"/>
        <end position="287"/>
    </location>
</feature>
<keyword evidence="3" id="KW-0378">Hydrolase</keyword>
<dbReference type="PANTHER" id="PTHR36435:SF1">
    <property type="entry name" value="CAAX AMINO TERMINAL PROTEASE FAMILY PROTEIN"/>
    <property type="match status" value="1"/>
</dbReference>
<dbReference type="EMBL" id="JARGYC010000016">
    <property type="protein sequence ID" value="MDF0600644.1"/>
    <property type="molecule type" value="Genomic_DNA"/>
</dbReference>
<dbReference type="InterPro" id="IPR003675">
    <property type="entry name" value="Rce1/LyrA-like_dom"/>
</dbReference>
<accession>A0AAE3NS61</accession>
<organism evidence="3 4">
    <name type="scientific">Psychromarinibacter sediminicola</name>
    <dbReference type="NCBI Taxonomy" id="3033385"/>
    <lineage>
        <taxon>Bacteria</taxon>
        <taxon>Pseudomonadati</taxon>
        <taxon>Pseudomonadota</taxon>
        <taxon>Alphaproteobacteria</taxon>
        <taxon>Rhodobacterales</taxon>
        <taxon>Paracoccaceae</taxon>
        <taxon>Psychromarinibacter</taxon>
    </lineage>
</organism>
<dbReference type="AlphaFoldDB" id="A0AAE3NS61"/>
<dbReference type="Pfam" id="PF02517">
    <property type="entry name" value="Rce1-like"/>
    <property type="match status" value="1"/>
</dbReference>
<name>A0AAE3NS61_9RHOB</name>
<dbReference type="PANTHER" id="PTHR36435">
    <property type="entry name" value="SLR1288 PROTEIN"/>
    <property type="match status" value="1"/>
</dbReference>
<dbReference type="InterPro" id="IPR052710">
    <property type="entry name" value="CAAX_protease"/>
</dbReference>
<keyword evidence="1" id="KW-0812">Transmembrane</keyword>
<feature type="transmembrane region" description="Helical" evidence="1">
    <location>
        <begin position="25"/>
        <end position="47"/>
    </location>
</feature>
<evidence type="ECO:0000256" key="1">
    <source>
        <dbReference type="SAM" id="Phobius"/>
    </source>
</evidence>
<keyword evidence="3" id="KW-0645">Protease</keyword>